<evidence type="ECO:0000313" key="2">
    <source>
        <dbReference type="Proteomes" id="UP001519460"/>
    </source>
</evidence>
<dbReference type="AlphaFoldDB" id="A0ABD0LAG6"/>
<organism evidence="1 2">
    <name type="scientific">Batillaria attramentaria</name>
    <dbReference type="NCBI Taxonomy" id="370345"/>
    <lineage>
        <taxon>Eukaryota</taxon>
        <taxon>Metazoa</taxon>
        <taxon>Spiralia</taxon>
        <taxon>Lophotrochozoa</taxon>
        <taxon>Mollusca</taxon>
        <taxon>Gastropoda</taxon>
        <taxon>Caenogastropoda</taxon>
        <taxon>Sorbeoconcha</taxon>
        <taxon>Cerithioidea</taxon>
        <taxon>Batillariidae</taxon>
        <taxon>Batillaria</taxon>
    </lineage>
</organism>
<proteinExistence type="predicted"/>
<keyword evidence="2" id="KW-1185">Reference proteome</keyword>
<name>A0ABD0LAG6_9CAEN</name>
<gene>
    <name evidence="1" type="ORF">BaRGS_00012208</name>
</gene>
<sequence length="91" mass="10294">MIVPFLTKPSVKLSPRWISLSRSFVEVHHQDAGGVWRQQWDGLRKGREFLPRGSRCGRGGKRKLKFVPQLWECLYLSVCGRGVGSGDKLGL</sequence>
<comment type="caution">
    <text evidence="1">The sequence shown here is derived from an EMBL/GenBank/DDBJ whole genome shotgun (WGS) entry which is preliminary data.</text>
</comment>
<dbReference type="EMBL" id="JACVVK020000066">
    <property type="protein sequence ID" value="KAK7496556.1"/>
    <property type="molecule type" value="Genomic_DNA"/>
</dbReference>
<dbReference type="Proteomes" id="UP001519460">
    <property type="component" value="Unassembled WGS sequence"/>
</dbReference>
<evidence type="ECO:0000313" key="1">
    <source>
        <dbReference type="EMBL" id="KAK7496556.1"/>
    </source>
</evidence>
<reference evidence="1 2" key="1">
    <citation type="journal article" date="2023" name="Sci. Data">
        <title>Genome assembly of the Korean intertidal mud-creeper Batillaria attramentaria.</title>
        <authorList>
            <person name="Patra A.K."/>
            <person name="Ho P.T."/>
            <person name="Jun S."/>
            <person name="Lee S.J."/>
            <person name="Kim Y."/>
            <person name="Won Y.J."/>
        </authorList>
    </citation>
    <scope>NUCLEOTIDE SEQUENCE [LARGE SCALE GENOMIC DNA]</scope>
    <source>
        <strain evidence="1">Wonlab-2016</strain>
    </source>
</reference>
<accession>A0ABD0LAG6</accession>
<protein>
    <submittedName>
        <fullName evidence="1">Uncharacterized protein</fullName>
    </submittedName>
</protein>